<accession>A0A099JLM3</accession>
<protein>
    <submittedName>
        <fullName evidence="2">Uncharacterized protein</fullName>
    </submittedName>
</protein>
<comment type="caution">
    <text evidence="2">The sequence shown here is derived from an EMBL/GenBank/DDBJ whole genome shotgun (WGS) entry which is preliminary data.</text>
</comment>
<name>A0A099JLM3_9MICO</name>
<dbReference type="EMBL" id="JACHBQ010000002">
    <property type="protein sequence ID" value="MBB5643686.1"/>
    <property type="molecule type" value="Genomic_DNA"/>
</dbReference>
<dbReference type="EMBL" id="JPXF01000016">
    <property type="protein sequence ID" value="KGJ79269.1"/>
    <property type="molecule type" value="Genomic_DNA"/>
</dbReference>
<proteinExistence type="predicted"/>
<dbReference type="OrthoDB" id="5116871at2"/>
<keyword evidence="1" id="KW-0812">Transmembrane</keyword>
<dbReference type="RefSeq" id="WP_035835703.1">
    <property type="nucleotide sequence ID" value="NZ_JACHBQ010000002.1"/>
</dbReference>
<sequence>MSEWWRVAGAPTADEWQAVFAGAGVVVTGLAALLALIQLRRYIKEREDAARPFLVVDYKFRSILMMIEIRNVSGAVASDIRLSVDKPFDGHMAGRADVLNGLFSDAYRIKQLGPGRSIHWTFDRAPDYYAGDYPRNYEVTASYDDPRVLRRLASWKIWTPKIPVTYTETFELNIEQWGEANADVDYDDKNWNINNRNEKRVEHIAKGIGNLVDALKEANDAPRRSMPIRGRRRR</sequence>
<reference evidence="2 4" key="1">
    <citation type="submission" date="2014-08" db="EMBL/GenBank/DDBJ databases">
        <authorList>
            <person name="Sisinthy S."/>
        </authorList>
    </citation>
    <scope>NUCLEOTIDE SEQUENCE [LARGE SCALE GENOMIC DNA]</scope>
    <source>
        <strain evidence="2 4">RuG17</strain>
    </source>
</reference>
<dbReference type="Proteomes" id="UP000029864">
    <property type="component" value="Unassembled WGS sequence"/>
</dbReference>
<evidence type="ECO:0000313" key="2">
    <source>
        <dbReference type="EMBL" id="KGJ79269.1"/>
    </source>
</evidence>
<dbReference type="Proteomes" id="UP000561726">
    <property type="component" value="Unassembled WGS sequence"/>
</dbReference>
<evidence type="ECO:0000313" key="3">
    <source>
        <dbReference type="EMBL" id="MBB5643686.1"/>
    </source>
</evidence>
<keyword evidence="1" id="KW-0472">Membrane</keyword>
<reference evidence="3 5" key="2">
    <citation type="submission" date="2020-08" db="EMBL/GenBank/DDBJ databases">
        <title>Sequencing the genomes of 1000 actinobacteria strains.</title>
        <authorList>
            <person name="Klenk H.-P."/>
        </authorList>
    </citation>
    <scope>NUCLEOTIDE SEQUENCE [LARGE SCALE GENOMIC DNA]</scope>
    <source>
        <strain evidence="3 5">DSM 21065</strain>
    </source>
</reference>
<gene>
    <name evidence="3" type="ORF">BJ997_004297</name>
    <name evidence="2" type="ORF">GY21_05590</name>
</gene>
<dbReference type="AlphaFoldDB" id="A0A099JLM3"/>
<evidence type="ECO:0000313" key="5">
    <source>
        <dbReference type="Proteomes" id="UP000561726"/>
    </source>
</evidence>
<feature type="transmembrane region" description="Helical" evidence="1">
    <location>
        <begin position="16"/>
        <end position="37"/>
    </location>
</feature>
<organism evidence="2 4">
    <name type="scientific">Cryobacterium roopkundense</name>
    <dbReference type="NCBI Taxonomy" id="1001240"/>
    <lineage>
        <taxon>Bacteria</taxon>
        <taxon>Bacillati</taxon>
        <taxon>Actinomycetota</taxon>
        <taxon>Actinomycetes</taxon>
        <taxon>Micrococcales</taxon>
        <taxon>Microbacteriaceae</taxon>
        <taxon>Cryobacterium</taxon>
    </lineage>
</organism>
<evidence type="ECO:0000313" key="4">
    <source>
        <dbReference type="Proteomes" id="UP000029864"/>
    </source>
</evidence>
<evidence type="ECO:0000256" key="1">
    <source>
        <dbReference type="SAM" id="Phobius"/>
    </source>
</evidence>
<keyword evidence="4" id="KW-1185">Reference proteome</keyword>
<keyword evidence="1" id="KW-1133">Transmembrane helix</keyword>